<name>A0AAJ5WDZ1_9PSED</name>
<feature type="transmembrane region" description="Helical" evidence="1">
    <location>
        <begin position="31"/>
        <end position="53"/>
    </location>
</feature>
<organism evidence="3 4">
    <name type="scientific">Candidatus Pseudomonas phytovorans</name>
    <dbReference type="NCBI Taxonomy" id="3121377"/>
    <lineage>
        <taxon>Bacteria</taxon>
        <taxon>Pseudomonadati</taxon>
        <taxon>Pseudomonadota</taxon>
        <taxon>Gammaproteobacteria</taxon>
        <taxon>Pseudomonadales</taxon>
        <taxon>Pseudomonadaceae</taxon>
        <taxon>Pseudomonas</taxon>
    </lineage>
</organism>
<evidence type="ECO:0000313" key="4">
    <source>
        <dbReference type="Proteomes" id="UP001216329"/>
    </source>
</evidence>
<gene>
    <name evidence="3" type="ORF">P0Y58_19265</name>
</gene>
<dbReference type="GO" id="GO:0004190">
    <property type="term" value="F:aspartic-type endopeptidase activity"/>
    <property type="evidence" value="ECO:0007669"/>
    <property type="project" value="UniProtKB-EC"/>
</dbReference>
<dbReference type="EC" id="3.4.23.43" evidence="3"/>
<keyword evidence="1" id="KW-0472">Membrane</keyword>
<feature type="transmembrane region" description="Helical" evidence="1">
    <location>
        <begin position="164"/>
        <end position="183"/>
    </location>
</feature>
<keyword evidence="1" id="KW-1133">Transmembrane helix</keyword>
<feature type="transmembrane region" description="Helical" evidence="1">
    <location>
        <begin position="108"/>
        <end position="129"/>
    </location>
</feature>
<dbReference type="InterPro" id="IPR000045">
    <property type="entry name" value="Prepilin_IV_endopep_pep"/>
</dbReference>
<protein>
    <submittedName>
        <fullName evidence="3">Prepilin peptidase</fullName>
        <ecNumber evidence="3">3.4.23.43</ecNumber>
    </submittedName>
</protein>
<evidence type="ECO:0000259" key="2">
    <source>
        <dbReference type="Pfam" id="PF01478"/>
    </source>
</evidence>
<evidence type="ECO:0000313" key="3">
    <source>
        <dbReference type="EMBL" id="WEK29035.1"/>
    </source>
</evidence>
<accession>A0AAJ5WDZ1</accession>
<dbReference type="GO" id="GO:0016020">
    <property type="term" value="C:membrane"/>
    <property type="evidence" value="ECO:0007669"/>
    <property type="project" value="InterPro"/>
</dbReference>
<dbReference type="AlphaFoldDB" id="A0AAJ5WDZ1"/>
<dbReference type="Gene3D" id="1.20.120.1220">
    <property type="match status" value="1"/>
</dbReference>
<dbReference type="EMBL" id="CP119325">
    <property type="protein sequence ID" value="WEK29035.1"/>
    <property type="molecule type" value="Genomic_DNA"/>
</dbReference>
<proteinExistence type="predicted"/>
<dbReference type="Pfam" id="PF01478">
    <property type="entry name" value="Peptidase_A24"/>
    <property type="match status" value="1"/>
</dbReference>
<keyword evidence="1" id="KW-0812">Transmembrane</keyword>
<dbReference type="Proteomes" id="UP001216329">
    <property type="component" value="Chromosome"/>
</dbReference>
<feature type="domain" description="Prepilin type IV endopeptidase peptidase" evidence="2">
    <location>
        <begin position="8"/>
        <end position="123"/>
    </location>
</feature>
<evidence type="ECO:0000256" key="1">
    <source>
        <dbReference type="SAM" id="Phobius"/>
    </source>
</evidence>
<reference evidence="3" key="1">
    <citation type="submission" date="2023-03" db="EMBL/GenBank/DDBJ databases">
        <title>Andean soil-derived lignocellulolytic bacterial consortium as a source of novel taxa and putative plastic-active enzymes.</title>
        <authorList>
            <person name="Diaz-Garcia L."/>
            <person name="Chuvochina M."/>
            <person name="Feuerriegel G."/>
            <person name="Bunk B."/>
            <person name="Sproer C."/>
            <person name="Streit W.R."/>
            <person name="Rodriguez L.M."/>
            <person name="Overmann J."/>
            <person name="Jimenez D.J."/>
        </authorList>
    </citation>
    <scope>NUCLEOTIDE SEQUENCE</scope>
    <source>
        <strain evidence="3">MAG 876</strain>
    </source>
</reference>
<sequence>MNSQLALIVLPPALCWVIASDLLYRRIHNLLVVMLALVWCAQPLFALLGLGPWGAMAGSELLEHLSGAVFGAVLVLIVGFMLFSIGQVGAGDVKLITVLCLWSSGNQMAFLVVTALAGGILALAMPLLAPLEQACAVLWQQVGARLPALGVGVPTVLTRERPQGLPYGLAIATGSFFTLFSSIHP</sequence>
<feature type="transmembrane region" description="Helical" evidence="1">
    <location>
        <begin position="65"/>
        <end position="88"/>
    </location>
</feature>
<keyword evidence="3" id="KW-0378">Hydrolase</keyword>